<sequence length="138" mass="16112">MEIEEFILDLEDLDSFVRDGIYHTRARAFRERLNTLRLRINSSHYHTHKIIDMTVKNSHLVSLGVILFRNQLKQLGIDDRTIRTAAQAAILNPISIRASRRSQSRRERRAILRTEREALQTQAIRGSETKEETTKDSD</sequence>
<name>A0A0G1Y7B6_9BACT</name>
<organism evidence="1 2">
    <name type="scientific">Candidatus Gottesmanbacteria bacterium GW2011_GWB1_49_7</name>
    <dbReference type="NCBI Taxonomy" id="1618448"/>
    <lineage>
        <taxon>Bacteria</taxon>
        <taxon>Candidatus Gottesmaniibacteriota</taxon>
    </lineage>
</organism>
<gene>
    <name evidence="1" type="ORF">UY48_C0031G0011</name>
</gene>
<dbReference type="AlphaFoldDB" id="A0A0G1Y7B6"/>
<evidence type="ECO:0000313" key="2">
    <source>
        <dbReference type="Proteomes" id="UP000034588"/>
    </source>
</evidence>
<protein>
    <submittedName>
        <fullName evidence="1">Uncharacterized protein</fullName>
    </submittedName>
</protein>
<reference evidence="1 2" key="1">
    <citation type="journal article" date="2015" name="Nature">
        <title>rRNA introns, odd ribosomes, and small enigmatic genomes across a large radiation of phyla.</title>
        <authorList>
            <person name="Brown C.T."/>
            <person name="Hug L.A."/>
            <person name="Thomas B.C."/>
            <person name="Sharon I."/>
            <person name="Castelle C.J."/>
            <person name="Singh A."/>
            <person name="Wilkins M.J."/>
            <person name="Williams K.H."/>
            <person name="Banfield J.F."/>
        </authorList>
    </citation>
    <scope>NUCLEOTIDE SEQUENCE [LARGE SCALE GENOMIC DNA]</scope>
</reference>
<accession>A0A0G1Y7B6</accession>
<proteinExistence type="predicted"/>
<dbReference type="EMBL" id="LCQD01000031">
    <property type="protein sequence ID" value="KKW10757.1"/>
    <property type="molecule type" value="Genomic_DNA"/>
</dbReference>
<dbReference type="Proteomes" id="UP000034588">
    <property type="component" value="Unassembled WGS sequence"/>
</dbReference>
<comment type="caution">
    <text evidence="1">The sequence shown here is derived from an EMBL/GenBank/DDBJ whole genome shotgun (WGS) entry which is preliminary data.</text>
</comment>
<evidence type="ECO:0000313" key="1">
    <source>
        <dbReference type="EMBL" id="KKW10757.1"/>
    </source>
</evidence>